<keyword evidence="3" id="KW-1185">Reference proteome</keyword>
<feature type="compositionally biased region" description="Polar residues" evidence="1">
    <location>
        <begin position="79"/>
        <end position="94"/>
    </location>
</feature>
<feature type="compositionally biased region" description="Basic and acidic residues" evidence="1">
    <location>
        <begin position="1"/>
        <end position="15"/>
    </location>
</feature>
<evidence type="ECO:0000313" key="3">
    <source>
        <dbReference type="Proteomes" id="UP000887574"/>
    </source>
</evidence>
<name>A0A915EM58_9BILA</name>
<evidence type="ECO:0000313" key="4">
    <source>
        <dbReference type="WBParaSite" id="jg8267"/>
    </source>
</evidence>
<dbReference type="InterPro" id="IPR036322">
    <property type="entry name" value="WD40_repeat_dom_sf"/>
</dbReference>
<feature type="region of interest" description="Disordered" evidence="1">
    <location>
        <begin position="541"/>
        <end position="560"/>
    </location>
</feature>
<keyword evidence="2" id="KW-1133">Transmembrane helix</keyword>
<feature type="transmembrane region" description="Helical" evidence="2">
    <location>
        <begin position="880"/>
        <end position="902"/>
    </location>
</feature>
<dbReference type="Proteomes" id="UP000887574">
    <property type="component" value="Unplaced"/>
</dbReference>
<dbReference type="InterPro" id="IPR001680">
    <property type="entry name" value="WD40_rpt"/>
</dbReference>
<dbReference type="SUPFAM" id="SSF50978">
    <property type="entry name" value="WD40 repeat-like"/>
    <property type="match status" value="1"/>
</dbReference>
<proteinExistence type="predicted"/>
<feature type="transmembrane region" description="Helical" evidence="2">
    <location>
        <begin position="951"/>
        <end position="973"/>
    </location>
</feature>
<dbReference type="GO" id="GO:0005868">
    <property type="term" value="C:cytoplasmic dynein complex"/>
    <property type="evidence" value="ECO:0007669"/>
    <property type="project" value="InterPro"/>
</dbReference>
<dbReference type="WBParaSite" id="jg8267">
    <property type="protein sequence ID" value="jg8267"/>
    <property type="gene ID" value="jg8267"/>
</dbReference>
<dbReference type="PANTHER" id="PTHR16022">
    <property type="entry name" value="WD REPEAT DOMAIN 60"/>
    <property type="match status" value="1"/>
</dbReference>
<dbReference type="InterPro" id="IPR015943">
    <property type="entry name" value="WD40/YVTN_repeat-like_dom_sf"/>
</dbReference>
<dbReference type="Gene3D" id="2.130.10.10">
    <property type="entry name" value="YVTN repeat-like/Quinoprotein amine dehydrogenase"/>
    <property type="match status" value="2"/>
</dbReference>
<protein>
    <submittedName>
        <fullName evidence="4">BOS complex subunit TMEM147</fullName>
    </submittedName>
</protein>
<dbReference type="InterPro" id="IPR042505">
    <property type="entry name" value="DYNC2I1"/>
</dbReference>
<feature type="compositionally biased region" description="Acidic residues" evidence="1">
    <location>
        <begin position="130"/>
        <end position="149"/>
    </location>
</feature>
<dbReference type="GO" id="GO:0005929">
    <property type="term" value="C:cilium"/>
    <property type="evidence" value="ECO:0007669"/>
    <property type="project" value="GOC"/>
</dbReference>
<feature type="compositionally biased region" description="Basic and acidic residues" evidence="1">
    <location>
        <begin position="97"/>
        <end position="122"/>
    </location>
</feature>
<organism evidence="3 4">
    <name type="scientific">Ditylenchus dipsaci</name>
    <dbReference type="NCBI Taxonomy" id="166011"/>
    <lineage>
        <taxon>Eukaryota</taxon>
        <taxon>Metazoa</taxon>
        <taxon>Ecdysozoa</taxon>
        <taxon>Nematoda</taxon>
        <taxon>Chromadorea</taxon>
        <taxon>Rhabditida</taxon>
        <taxon>Tylenchina</taxon>
        <taxon>Tylenchomorpha</taxon>
        <taxon>Sphaerularioidea</taxon>
        <taxon>Anguinidae</taxon>
        <taxon>Anguininae</taxon>
        <taxon>Ditylenchus</taxon>
    </lineage>
</organism>
<feature type="transmembrane region" description="Helical" evidence="2">
    <location>
        <begin position="1021"/>
        <end position="1038"/>
    </location>
</feature>
<dbReference type="SMART" id="SM00320">
    <property type="entry name" value="WD40"/>
    <property type="match status" value="4"/>
</dbReference>
<feature type="transmembrane region" description="Helical" evidence="2">
    <location>
        <begin position="848"/>
        <end position="868"/>
    </location>
</feature>
<sequence length="1080" mass="119586">MAERHRRNKDEESRKKTTNTSKVSLSNKKESSGSSSKKNPTLTKRSSSKEPDKKNKLIDDESKKINGDRGDSKRRDSTSKATSKTTNGKASSTKIPEPSKENSTKSSSSKEDKSRSKKERLPSPEPLQQYDDDFEDYESDFEEDIEDDAEQPKKDTGTLSGALIEDTRIGESMLLKRLATAHANRANESVQDSRQIDFSANNQSTTTRSQRAMSAQRKFSFVQSPANTYDADIDSSVTGEESMNTYTNHNRVDTEQQQLAKLKSSQYYDYFQQLSGANAQLIQTSTQTGEDNVPMGCQTDLPDTSNAVTQHPAHFTSFSPAASETDAALEEHTNVLAPIQSSSKQSEGQLQRLTKFVSIAGELLVNLLNAERSEEPFQLHMQHNSNIMLSSRYTTFSVETIVKECRTSCVTRSPSRGHNILYAIYIPNSPNPLLNKKSLLLECDLEQPVSPARIFHCENEVTCCCYSSDGNTAIFAGLKDGSCVAWDLREPEALHNSRLVWNQSTGNDGGIALRTPAYDTSYAVLEKDRLRRMESPMVAITASSSTQTSANSSSSSSSQQVVTVNEAGTLTVWATLDNYGINKPFEQDLGMAPEAKLKLTRISTLNCFSSVPHNSLLKSFGAPTISCVEPVPHDHLHFLVGTTKGNILKVKKIRGQSGASGPRVFSTDKDMLTEVTCIRFSPFEPEVFAASSYSSNIFLFHLSHSQPLRVLSPAAISSNVSGSCRGLPVTSLEWSQSASQVLYTIHDTEQLLIWDVEGEDGSSASVSDSINFVKEYRSKILATAIWRNGEEDKRSTNSFMAFALVSGQVMVHCLEKVVSRKRRQSSDNLKSNLFKQLNTDILQVKMTLFHFGNCVILAYAPYLIAYKYSSLSEYSSWWKCANAALVYFVTQFLKMMTLATFFPTSAVSGDVEAEGFNLISELVKNSVDVVDVLGLHLAISYFISGKGEIRFLAAGLGWAGAHSLASYFVGLFVGSRTTGFHWRYIQTAMESNVDLVFYMSMATLVWLFNRIDMAKNTKRMVGLLLVLCVFHDVVYQMFYFKVLLRSWSLIGAKAAFAIALASMTLFSYASLGSVVHQKSN</sequence>
<reference evidence="4" key="1">
    <citation type="submission" date="2022-11" db="UniProtKB">
        <authorList>
            <consortium name="WormBaseParasite"/>
        </authorList>
    </citation>
    <scope>IDENTIFICATION</scope>
</reference>
<feature type="transmembrane region" description="Helical" evidence="2">
    <location>
        <begin position="1050"/>
        <end position="1071"/>
    </location>
</feature>
<dbReference type="GO" id="GO:0042073">
    <property type="term" value="P:intraciliary transport"/>
    <property type="evidence" value="ECO:0007669"/>
    <property type="project" value="InterPro"/>
</dbReference>
<dbReference type="InterPro" id="IPR019164">
    <property type="entry name" value="TMEM147"/>
</dbReference>
<dbReference type="AlphaFoldDB" id="A0A915EM58"/>
<feature type="compositionally biased region" description="Basic and acidic residues" evidence="1">
    <location>
        <begin position="47"/>
        <end position="78"/>
    </location>
</feature>
<accession>A0A915EM58</accession>
<keyword evidence="2" id="KW-0812">Transmembrane</keyword>
<dbReference type="GO" id="GO:0045504">
    <property type="term" value="F:dynein heavy chain binding"/>
    <property type="evidence" value="ECO:0007669"/>
    <property type="project" value="InterPro"/>
</dbReference>
<feature type="region of interest" description="Disordered" evidence="1">
    <location>
        <begin position="1"/>
        <end position="162"/>
    </location>
</feature>
<evidence type="ECO:0000256" key="1">
    <source>
        <dbReference type="SAM" id="MobiDB-lite"/>
    </source>
</evidence>
<dbReference type="PANTHER" id="PTHR16022:SF0">
    <property type="entry name" value="CYTOPLASMIC DYNEIN 2 INTERMEDIATE CHAIN 1"/>
    <property type="match status" value="1"/>
</dbReference>
<dbReference type="GO" id="GO:0045503">
    <property type="term" value="F:dynein light chain binding"/>
    <property type="evidence" value="ECO:0007669"/>
    <property type="project" value="InterPro"/>
</dbReference>
<feature type="transmembrane region" description="Helical" evidence="2">
    <location>
        <begin position="922"/>
        <end position="944"/>
    </location>
</feature>
<keyword evidence="2" id="KW-0472">Membrane</keyword>
<evidence type="ECO:0000256" key="2">
    <source>
        <dbReference type="SAM" id="Phobius"/>
    </source>
</evidence>
<feature type="transmembrane region" description="Helical" evidence="2">
    <location>
        <begin position="993"/>
        <end position="1009"/>
    </location>
</feature>
<dbReference type="Pfam" id="PF09767">
    <property type="entry name" value="DUF2053"/>
    <property type="match status" value="1"/>
</dbReference>